<proteinExistence type="predicted"/>
<dbReference type="Gene3D" id="3.40.50.800">
    <property type="entry name" value="Anticodon-binding domain"/>
    <property type="match status" value="1"/>
</dbReference>
<reference evidence="2" key="1">
    <citation type="journal article" date="2015" name="Nature">
        <title>Complex archaea that bridge the gap between prokaryotes and eukaryotes.</title>
        <authorList>
            <person name="Spang A."/>
            <person name="Saw J.H."/>
            <person name="Jorgensen S.L."/>
            <person name="Zaremba-Niedzwiedzka K."/>
            <person name="Martijn J."/>
            <person name="Lind A.E."/>
            <person name="van Eijk R."/>
            <person name="Schleper C."/>
            <person name="Guy L."/>
            <person name="Ettema T.J."/>
        </authorList>
    </citation>
    <scope>NUCLEOTIDE SEQUENCE</scope>
</reference>
<protein>
    <recommendedName>
        <fullName evidence="1">Anticodon-binding domain-containing protein</fullName>
    </recommendedName>
</protein>
<dbReference type="InterPro" id="IPR004154">
    <property type="entry name" value="Anticodon-bd"/>
</dbReference>
<dbReference type="AlphaFoldDB" id="A0A0F9CID0"/>
<evidence type="ECO:0000313" key="2">
    <source>
        <dbReference type="EMBL" id="KKL05466.1"/>
    </source>
</evidence>
<gene>
    <name evidence="2" type="ORF">LCGC14_2605760</name>
</gene>
<feature type="domain" description="Anticodon-binding" evidence="1">
    <location>
        <begin position="1"/>
        <end position="64"/>
    </location>
</feature>
<accession>A0A0F9CID0</accession>
<dbReference type="InterPro" id="IPR036621">
    <property type="entry name" value="Anticodon-bd_dom_sf"/>
</dbReference>
<feature type="non-terminal residue" evidence="2">
    <location>
        <position position="1"/>
    </location>
</feature>
<comment type="caution">
    <text evidence="2">The sequence shown here is derived from an EMBL/GenBank/DDBJ whole genome shotgun (WGS) entry which is preliminary data.</text>
</comment>
<sequence>AAGIEVLMDDRNVQAGVKFKDADLIGIPLRIAVGERGLKDGKVELKRRTDAEPTLVPVEQAVDETVRILTEMKQALGA</sequence>
<evidence type="ECO:0000259" key="1">
    <source>
        <dbReference type="Pfam" id="PF03129"/>
    </source>
</evidence>
<dbReference type="Pfam" id="PF03129">
    <property type="entry name" value="HGTP_anticodon"/>
    <property type="match status" value="1"/>
</dbReference>
<organism evidence="2">
    <name type="scientific">marine sediment metagenome</name>
    <dbReference type="NCBI Taxonomy" id="412755"/>
    <lineage>
        <taxon>unclassified sequences</taxon>
        <taxon>metagenomes</taxon>
        <taxon>ecological metagenomes</taxon>
    </lineage>
</organism>
<dbReference type="EMBL" id="LAZR01044104">
    <property type="protein sequence ID" value="KKL05466.1"/>
    <property type="molecule type" value="Genomic_DNA"/>
</dbReference>
<name>A0A0F9CID0_9ZZZZ</name>
<dbReference type="SUPFAM" id="SSF52954">
    <property type="entry name" value="Class II aaRS ABD-related"/>
    <property type="match status" value="1"/>
</dbReference>